<comment type="similarity">
    <text evidence="2">Belongs to the 7B2 family.</text>
</comment>
<dbReference type="GO" id="GO:0030141">
    <property type="term" value="C:secretory granule"/>
    <property type="evidence" value="ECO:0007669"/>
    <property type="project" value="InterPro"/>
</dbReference>
<evidence type="ECO:0000256" key="1">
    <source>
        <dbReference type="ARBA" id="ARBA00004613"/>
    </source>
</evidence>
<organism evidence="11 12">
    <name type="scientific">Oedothorax gibbosus</name>
    <dbReference type="NCBI Taxonomy" id="931172"/>
    <lineage>
        <taxon>Eukaryota</taxon>
        <taxon>Metazoa</taxon>
        <taxon>Ecdysozoa</taxon>
        <taxon>Arthropoda</taxon>
        <taxon>Chelicerata</taxon>
        <taxon>Arachnida</taxon>
        <taxon>Araneae</taxon>
        <taxon>Araneomorphae</taxon>
        <taxon>Entelegynae</taxon>
        <taxon>Araneoidea</taxon>
        <taxon>Linyphiidae</taxon>
        <taxon>Erigoninae</taxon>
        <taxon>Oedothorax</taxon>
    </lineage>
</organism>
<sequence>MPGSVRMSSLVVLSTLGVLLLISTQCHSYSNLDSITDSLLREVVGRMGGPEGALASNFDEYGLGSQAASNPQQPEPKDFPTRNYEERRNTILSREPSIRDKEFLEHSSLFGKQTIQGGAGEGPQRLKPDGSVKNLEVLKSDSMLPSYCIPVNPCPLGYKADDGCLEEFENTAAFSRDYQAQQECMCDSEHMFDCPGATRENEIDALARSFENEGLAEMNLDRLFQDIEIRGDHKIVAKKYFSSKPKNNPFLEGEKLPVVAKKTPHTAKN</sequence>
<evidence type="ECO:0000256" key="9">
    <source>
        <dbReference type="SAM" id="MobiDB-lite"/>
    </source>
</evidence>
<evidence type="ECO:0000256" key="8">
    <source>
        <dbReference type="ARBA" id="ARBA00023186"/>
    </source>
</evidence>
<feature type="chain" id="PRO_5043496191" description="Neuroendocrine protein 7B2" evidence="10">
    <location>
        <begin position="29"/>
        <end position="269"/>
    </location>
</feature>
<dbReference type="AlphaFoldDB" id="A0AAV6U4R6"/>
<keyword evidence="8" id="KW-0143">Chaperone</keyword>
<name>A0AAV6U4R6_9ARAC</name>
<protein>
    <recommendedName>
        <fullName evidence="3">Neuroendocrine protein 7B2</fullName>
    </recommendedName>
</protein>
<evidence type="ECO:0000256" key="2">
    <source>
        <dbReference type="ARBA" id="ARBA00006348"/>
    </source>
</evidence>
<dbReference type="GO" id="GO:0007218">
    <property type="term" value="P:neuropeptide signaling pathway"/>
    <property type="evidence" value="ECO:0007669"/>
    <property type="project" value="InterPro"/>
</dbReference>
<evidence type="ECO:0000256" key="10">
    <source>
        <dbReference type="SAM" id="SignalP"/>
    </source>
</evidence>
<keyword evidence="5" id="KW-0964">Secreted</keyword>
<evidence type="ECO:0000256" key="4">
    <source>
        <dbReference type="ARBA" id="ARBA00022448"/>
    </source>
</evidence>
<evidence type="ECO:0000256" key="3">
    <source>
        <dbReference type="ARBA" id="ARBA00019589"/>
    </source>
</evidence>
<comment type="caution">
    <text evidence="11">The sequence shown here is derived from an EMBL/GenBank/DDBJ whole genome shotgun (WGS) entry which is preliminary data.</text>
</comment>
<dbReference type="InterPro" id="IPR007945">
    <property type="entry name" value="Secretogranin_V"/>
</dbReference>
<dbReference type="PANTHER" id="PTHR12738:SF0">
    <property type="entry name" value="NEUROENDOCRINE PROTEIN 7B2"/>
    <property type="match status" value="1"/>
</dbReference>
<dbReference type="GO" id="GO:0046883">
    <property type="term" value="P:regulation of hormone secretion"/>
    <property type="evidence" value="ECO:0007669"/>
    <property type="project" value="TreeGrafter"/>
</dbReference>
<proteinExistence type="inferred from homology"/>
<comment type="subcellular location">
    <subcellularLocation>
        <location evidence="1">Secreted</location>
    </subcellularLocation>
</comment>
<accession>A0AAV6U4R6</accession>
<evidence type="ECO:0000256" key="5">
    <source>
        <dbReference type="ARBA" id="ARBA00022525"/>
    </source>
</evidence>
<dbReference type="GO" id="GO:0030234">
    <property type="term" value="F:enzyme regulator activity"/>
    <property type="evidence" value="ECO:0007669"/>
    <property type="project" value="TreeGrafter"/>
</dbReference>
<keyword evidence="6 10" id="KW-0732">Signal</keyword>
<dbReference type="EMBL" id="JAFNEN010000654">
    <property type="protein sequence ID" value="KAG8178997.1"/>
    <property type="molecule type" value="Genomic_DNA"/>
</dbReference>
<keyword evidence="12" id="KW-1185">Reference proteome</keyword>
<feature type="region of interest" description="Disordered" evidence="9">
    <location>
        <begin position="62"/>
        <end position="84"/>
    </location>
</feature>
<keyword evidence="7" id="KW-1015">Disulfide bond</keyword>
<dbReference type="PANTHER" id="PTHR12738">
    <property type="entry name" value="NEUROENDOCRINE PROTEIN 7B2"/>
    <property type="match status" value="1"/>
</dbReference>
<keyword evidence="4" id="KW-0813">Transport</keyword>
<gene>
    <name evidence="11" type="ORF">JTE90_014001</name>
</gene>
<evidence type="ECO:0000313" key="12">
    <source>
        <dbReference type="Proteomes" id="UP000827092"/>
    </source>
</evidence>
<dbReference type="Proteomes" id="UP000827092">
    <property type="component" value="Unassembled WGS sequence"/>
</dbReference>
<evidence type="ECO:0000256" key="6">
    <source>
        <dbReference type="ARBA" id="ARBA00022729"/>
    </source>
</evidence>
<dbReference type="GO" id="GO:0005576">
    <property type="term" value="C:extracellular region"/>
    <property type="evidence" value="ECO:0007669"/>
    <property type="project" value="UniProtKB-SubCell"/>
</dbReference>
<dbReference type="Pfam" id="PF05281">
    <property type="entry name" value="Secretogranin_V"/>
    <property type="match status" value="1"/>
</dbReference>
<evidence type="ECO:0000256" key="7">
    <source>
        <dbReference type="ARBA" id="ARBA00023157"/>
    </source>
</evidence>
<reference evidence="11 12" key="1">
    <citation type="journal article" date="2022" name="Nat. Ecol. Evol.">
        <title>A masculinizing supergene underlies an exaggerated male reproductive morph in a spider.</title>
        <authorList>
            <person name="Hendrickx F."/>
            <person name="De Corte Z."/>
            <person name="Sonet G."/>
            <person name="Van Belleghem S.M."/>
            <person name="Kostlbacher S."/>
            <person name="Vangestel C."/>
        </authorList>
    </citation>
    <scope>NUCLEOTIDE SEQUENCE [LARGE SCALE GENOMIC DNA]</scope>
    <source>
        <strain evidence="11">W744_W776</strain>
    </source>
</reference>
<feature type="signal peptide" evidence="10">
    <location>
        <begin position="1"/>
        <end position="28"/>
    </location>
</feature>
<feature type="compositionally biased region" description="Basic and acidic residues" evidence="9">
    <location>
        <begin position="75"/>
        <end position="84"/>
    </location>
</feature>
<evidence type="ECO:0000313" key="11">
    <source>
        <dbReference type="EMBL" id="KAG8178997.1"/>
    </source>
</evidence>